<dbReference type="Gene3D" id="3.40.50.2300">
    <property type="match status" value="1"/>
</dbReference>
<dbReference type="GO" id="GO:0003677">
    <property type="term" value="F:DNA binding"/>
    <property type="evidence" value="ECO:0007669"/>
    <property type="project" value="UniProtKB-KW"/>
</dbReference>
<dbReference type="PROSITE" id="PS50887">
    <property type="entry name" value="GGDEF"/>
    <property type="match status" value="1"/>
</dbReference>
<evidence type="ECO:0000259" key="9">
    <source>
        <dbReference type="PROSITE" id="PS50887"/>
    </source>
</evidence>
<dbReference type="PROSITE" id="PS00622">
    <property type="entry name" value="HTH_LUXR_1"/>
    <property type="match status" value="1"/>
</dbReference>
<dbReference type="SUPFAM" id="SSF52172">
    <property type="entry name" value="CheY-like"/>
    <property type="match status" value="1"/>
</dbReference>
<dbReference type="Gene3D" id="1.10.10.10">
    <property type="entry name" value="Winged helix-like DNA-binding domain superfamily/Winged helix DNA-binding domain"/>
    <property type="match status" value="1"/>
</dbReference>
<dbReference type="Pfam" id="PF00990">
    <property type="entry name" value="GGDEF"/>
    <property type="match status" value="1"/>
</dbReference>
<dbReference type="CDD" id="cd01948">
    <property type="entry name" value="EAL"/>
    <property type="match status" value="1"/>
</dbReference>
<evidence type="ECO:0000256" key="5">
    <source>
        <dbReference type="PROSITE-ProRule" id="PRU00169"/>
    </source>
</evidence>
<dbReference type="InterPro" id="IPR000792">
    <property type="entry name" value="Tscrpt_reg_LuxR_C"/>
</dbReference>
<evidence type="ECO:0000259" key="8">
    <source>
        <dbReference type="PROSITE" id="PS50883"/>
    </source>
</evidence>
<comment type="caution">
    <text evidence="10">The sequence shown here is derived from an EMBL/GenBank/DDBJ whole genome shotgun (WGS) entry which is preliminary data.</text>
</comment>
<dbReference type="SUPFAM" id="SSF46894">
    <property type="entry name" value="C-terminal effector domain of the bipartite response regulators"/>
    <property type="match status" value="1"/>
</dbReference>
<dbReference type="GO" id="GO:0006355">
    <property type="term" value="P:regulation of DNA-templated transcription"/>
    <property type="evidence" value="ECO:0007669"/>
    <property type="project" value="InterPro"/>
</dbReference>
<dbReference type="InterPro" id="IPR016032">
    <property type="entry name" value="Sig_transdc_resp-reg_C-effctor"/>
</dbReference>
<keyword evidence="2" id="KW-0805">Transcription regulation</keyword>
<dbReference type="PRINTS" id="PR00038">
    <property type="entry name" value="HTHLUXR"/>
</dbReference>
<dbReference type="InterPro" id="IPR035919">
    <property type="entry name" value="EAL_sf"/>
</dbReference>
<keyword evidence="1" id="KW-0902">Two-component regulatory system</keyword>
<dbReference type="Proteomes" id="UP000247416">
    <property type="component" value="Unassembled WGS sequence"/>
</dbReference>
<dbReference type="SUPFAM" id="SSF141868">
    <property type="entry name" value="EAL domain-like"/>
    <property type="match status" value="1"/>
</dbReference>
<dbReference type="SMART" id="SM00052">
    <property type="entry name" value="EAL"/>
    <property type="match status" value="1"/>
</dbReference>
<dbReference type="Gene3D" id="3.30.70.270">
    <property type="match status" value="1"/>
</dbReference>
<accession>A0A318TUS9</accession>
<dbReference type="FunFam" id="3.30.70.270:FF:000001">
    <property type="entry name" value="Diguanylate cyclase domain protein"/>
    <property type="match status" value="1"/>
</dbReference>
<dbReference type="InterPro" id="IPR011006">
    <property type="entry name" value="CheY-like_superfamily"/>
</dbReference>
<feature type="domain" description="Response regulatory" evidence="7">
    <location>
        <begin position="8"/>
        <end position="125"/>
    </location>
</feature>
<dbReference type="PROSITE" id="PS50110">
    <property type="entry name" value="RESPONSE_REGULATORY"/>
    <property type="match status" value="1"/>
</dbReference>
<dbReference type="Pfam" id="PF00563">
    <property type="entry name" value="EAL"/>
    <property type="match status" value="1"/>
</dbReference>
<keyword evidence="3" id="KW-0238">DNA-binding</keyword>
<dbReference type="InterPro" id="IPR029787">
    <property type="entry name" value="Nucleotide_cyclase"/>
</dbReference>
<dbReference type="PROSITE" id="PS50883">
    <property type="entry name" value="EAL"/>
    <property type="match status" value="1"/>
</dbReference>
<dbReference type="SMART" id="SM00267">
    <property type="entry name" value="GGDEF"/>
    <property type="match status" value="1"/>
</dbReference>
<reference evidence="10 11" key="1">
    <citation type="submission" date="2018-06" db="EMBL/GenBank/DDBJ databases">
        <title>Genomic Encyclopedia of Archaeal and Bacterial Type Strains, Phase II (KMG-II): from individual species to whole genera.</title>
        <authorList>
            <person name="Goeker M."/>
        </authorList>
    </citation>
    <scope>NUCLEOTIDE SEQUENCE [LARGE SCALE GENOMIC DNA]</scope>
    <source>
        <strain evidence="10 11">KACC 16626</strain>
    </source>
</reference>
<dbReference type="Gene3D" id="3.20.20.450">
    <property type="entry name" value="EAL domain"/>
    <property type="match status" value="1"/>
</dbReference>
<dbReference type="InterPro" id="IPR036388">
    <property type="entry name" value="WH-like_DNA-bd_sf"/>
</dbReference>
<dbReference type="PANTHER" id="PTHR44757">
    <property type="entry name" value="DIGUANYLATE CYCLASE DGCP"/>
    <property type="match status" value="1"/>
</dbReference>
<dbReference type="Pfam" id="PF00196">
    <property type="entry name" value="GerE"/>
    <property type="match status" value="1"/>
</dbReference>
<dbReference type="PROSITE" id="PS50043">
    <property type="entry name" value="HTH_LUXR_2"/>
    <property type="match status" value="1"/>
</dbReference>
<sequence>MNQENRINILLVDDRPENLLALEAIIERDEYNLIKAYSGEEALKYLLKYDFAVILLDVQMPGMDGFSTAKIIKAREKTKNIPILFITANNLDSEHIFMGYSVGAIDYLLKPFDPLILKSKLERFVELYLLNKKIIEQSKSLEDKNKTIEYIAYHDGLTSLPNRRMFHDVMIQNLMNAKNKNETLGLMYLDLDRFKSVNDSLGHLMGDKLLQQVSKRLVNAVREYDFVARLGGDEFVIVLSNSNREECLEVAEEILSSFKDPFYIDNFEFYITTCIGLSIFPYDGEDSNTLMKNADAALYRAKEQGKNEYKVYHSGMNIESYRKFLMQNELRKAIELDQFSIVYQPRIDVETGEVVNAEALIRWNHPSWGVVRPDVFIPIAEESNLIFEIDKWVLKKVCEQMSRWSNIPYLSIKVSVNFSAQHFLQRDLIKQIKQILNVSKMNPSMLEIEITESALLQNEETVLQALQQIKDLNIQIALDDYGTGYSSIKYLREFPFDTVKIDKSYIQDTTNPEKNSRVIVDSIITLVKNLGIHVVAEGVETIEQLNVIRNLQCNEVQGYFYSRPLPPEDFVLYVEKLNMENRQSKTSKNIKSVDNVIILEPKEEIGINKTLIEISIQIIKRENSLSTREVDVFSLIVEGLSNKEISENLFISEHTVKNHITNILSKLNVSDRVQAIALVYETCINEKKIK</sequence>
<evidence type="ECO:0000313" key="11">
    <source>
        <dbReference type="Proteomes" id="UP000247416"/>
    </source>
</evidence>
<proteinExistence type="predicted"/>
<dbReference type="InterPro" id="IPR001633">
    <property type="entry name" value="EAL_dom"/>
</dbReference>
<keyword evidence="5" id="KW-0597">Phosphoprotein</keyword>
<name>A0A318TUS9_9BACL</name>
<feature type="domain" description="GGDEF" evidence="9">
    <location>
        <begin position="182"/>
        <end position="314"/>
    </location>
</feature>
<dbReference type="PANTHER" id="PTHR44757:SF2">
    <property type="entry name" value="BIOFILM ARCHITECTURE MAINTENANCE PROTEIN MBAA"/>
    <property type="match status" value="1"/>
</dbReference>
<dbReference type="InterPro" id="IPR052155">
    <property type="entry name" value="Biofilm_reg_signaling"/>
</dbReference>
<protein>
    <submittedName>
        <fullName evidence="10">Response regulator receiver modulated diguanylate cyclase/phosphodiesterase</fullName>
    </submittedName>
</protein>
<gene>
    <name evidence="10" type="ORF">BJ095_11623</name>
</gene>
<evidence type="ECO:0000259" key="6">
    <source>
        <dbReference type="PROSITE" id="PS50043"/>
    </source>
</evidence>
<dbReference type="GO" id="GO:0000160">
    <property type="term" value="P:phosphorelay signal transduction system"/>
    <property type="evidence" value="ECO:0007669"/>
    <property type="project" value="UniProtKB-KW"/>
</dbReference>
<evidence type="ECO:0000313" key="10">
    <source>
        <dbReference type="EMBL" id="PYF05675.1"/>
    </source>
</evidence>
<evidence type="ECO:0000259" key="7">
    <source>
        <dbReference type="PROSITE" id="PS50110"/>
    </source>
</evidence>
<dbReference type="SMART" id="SM00421">
    <property type="entry name" value="HTH_LUXR"/>
    <property type="match status" value="1"/>
</dbReference>
<dbReference type="NCBIfam" id="TIGR00254">
    <property type="entry name" value="GGDEF"/>
    <property type="match status" value="1"/>
</dbReference>
<dbReference type="SMART" id="SM00448">
    <property type="entry name" value="REC"/>
    <property type="match status" value="1"/>
</dbReference>
<feature type="modified residue" description="4-aspartylphosphate" evidence="5">
    <location>
        <position position="57"/>
    </location>
</feature>
<organism evidence="10 11">
    <name type="scientific">Ureibacillus chungkukjangi</name>
    <dbReference type="NCBI Taxonomy" id="1202712"/>
    <lineage>
        <taxon>Bacteria</taxon>
        <taxon>Bacillati</taxon>
        <taxon>Bacillota</taxon>
        <taxon>Bacilli</taxon>
        <taxon>Bacillales</taxon>
        <taxon>Caryophanaceae</taxon>
        <taxon>Ureibacillus</taxon>
    </lineage>
</organism>
<dbReference type="InterPro" id="IPR000160">
    <property type="entry name" value="GGDEF_dom"/>
</dbReference>
<keyword evidence="11" id="KW-1185">Reference proteome</keyword>
<evidence type="ECO:0000256" key="4">
    <source>
        <dbReference type="ARBA" id="ARBA00023163"/>
    </source>
</evidence>
<feature type="domain" description="HTH luxR-type" evidence="6">
    <location>
        <begin position="618"/>
        <end position="683"/>
    </location>
</feature>
<feature type="domain" description="EAL" evidence="8">
    <location>
        <begin position="323"/>
        <end position="578"/>
    </location>
</feature>
<dbReference type="CDD" id="cd01949">
    <property type="entry name" value="GGDEF"/>
    <property type="match status" value="1"/>
</dbReference>
<dbReference type="InterPro" id="IPR043128">
    <property type="entry name" value="Rev_trsase/Diguanyl_cyclase"/>
</dbReference>
<dbReference type="AlphaFoldDB" id="A0A318TUS9"/>
<dbReference type="InterPro" id="IPR001789">
    <property type="entry name" value="Sig_transdc_resp-reg_receiver"/>
</dbReference>
<evidence type="ECO:0000256" key="1">
    <source>
        <dbReference type="ARBA" id="ARBA00023012"/>
    </source>
</evidence>
<dbReference type="SUPFAM" id="SSF55073">
    <property type="entry name" value="Nucleotide cyclase"/>
    <property type="match status" value="1"/>
</dbReference>
<keyword evidence="4" id="KW-0804">Transcription</keyword>
<dbReference type="RefSeq" id="WP_181418056.1">
    <property type="nucleotide sequence ID" value="NZ_CP085009.1"/>
</dbReference>
<dbReference type="CDD" id="cd06170">
    <property type="entry name" value="LuxR_C_like"/>
    <property type="match status" value="1"/>
</dbReference>
<dbReference type="Pfam" id="PF00072">
    <property type="entry name" value="Response_reg"/>
    <property type="match status" value="1"/>
</dbReference>
<evidence type="ECO:0000256" key="2">
    <source>
        <dbReference type="ARBA" id="ARBA00023015"/>
    </source>
</evidence>
<evidence type="ECO:0000256" key="3">
    <source>
        <dbReference type="ARBA" id="ARBA00023125"/>
    </source>
</evidence>
<dbReference type="EMBL" id="QJTJ01000016">
    <property type="protein sequence ID" value="PYF05675.1"/>
    <property type="molecule type" value="Genomic_DNA"/>
</dbReference>